<dbReference type="EMBL" id="JAYMYQ010000011">
    <property type="protein sequence ID" value="KAK7304572.1"/>
    <property type="molecule type" value="Genomic_DNA"/>
</dbReference>
<organism evidence="1 2">
    <name type="scientific">Canavalia gladiata</name>
    <name type="common">Sword bean</name>
    <name type="synonym">Dolichos gladiatus</name>
    <dbReference type="NCBI Taxonomy" id="3824"/>
    <lineage>
        <taxon>Eukaryota</taxon>
        <taxon>Viridiplantae</taxon>
        <taxon>Streptophyta</taxon>
        <taxon>Embryophyta</taxon>
        <taxon>Tracheophyta</taxon>
        <taxon>Spermatophyta</taxon>
        <taxon>Magnoliopsida</taxon>
        <taxon>eudicotyledons</taxon>
        <taxon>Gunneridae</taxon>
        <taxon>Pentapetalae</taxon>
        <taxon>rosids</taxon>
        <taxon>fabids</taxon>
        <taxon>Fabales</taxon>
        <taxon>Fabaceae</taxon>
        <taxon>Papilionoideae</taxon>
        <taxon>50 kb inversion clade</taxon>
        <taxon>NPAAA clade</taxon>
        <taxon>indigoferoid/millettioid clade</taxon>
        <taxon>Phaseoleae</taxon>
        <taxon>Canavalia</taxon>
    </lineage>
</organism>
<reference evidence="1 2" key="1">
    <citation type="submission" date="2024-01" db="EMBL/GenBank/DDBJ databases">
        <title>The genomes of 5 underutilized Papilionoideae crops provide insights into root nodulation and disease resistanc.</title>
        <authorList>
            <person name="Jiang F."/>
        </authorList>
    </citation>
    <scope>NUCLEOTIDE SEQUENCE [LARGE SCALE GENOMIC DNA]</scope>
    <source>
        <strain evidence="1">LVBAO_FW01</strain>
        <tissue evidence="1">Leaves</tissue>
    </source>
</reference>
<keyword evidence="2" id="KW-1185">Reference proteome</keyword>
<evidence type="ECO:0000313" key="2">
    <source>
        <dbReference type="Proteomes" id="UP001367508"/>
    </source>
</evidence>
<dbReference type="AlphaFoldDB" id="A0AAN9JSU4"/>
<evidence type="ECO:0000313" key="1">
    <source>
        <dbReference type="EMBL" id="KAK7304572.1"/>
    </source>
</evidence>
<dbReference type="Proteomes" id="UP001367508">
    <property type="component" value="Unassembled WGS sequence"/>
</dbReference>
<comment type="caution">
    <text evidence="1">The sequence shown here is derived from an EMBL/GenBank/DDBJ whole genome shotgun (WGS) entry which is preliminary data.</text>
</comment>
<proteinExistence type="predicted"/>
<name>A0AAN9JSU4_CANGL</name>
<sequence length="75" mass="8555">MNPLHRYSPSLAHGDSLKLLLLDCIFGYRLNTKAPEESLDLECFFKKIAWMAVLSSSWDDDPFPFFCTLLSSTPL</sequence>
<accession>A0AAN9JSU4</accession>
<gene>
    <name evidence="1" type="ORF">VNO77_42453</name>
</gene>
<protein>
    <submittedName>
        <fullName evidence="1">Uncharacterized protein</fullName>
    </submittedName>
</protein>